<proteinExistence type="predicted"/>
<evidence type="ECO:0000256" key="1">
    <source>
        <dbReference type="SAM" id="MobiDB-lite"/>
    </source>
</evidence>
<reference evidence="4" key="1">
    <citation type="submission" date="2021-01" db="EMBL/GenBank/DDBJ databases">
        <authorList>
            <person name="Corre E."/>
            <person name="Pelletier E."/>
            <person name="Niang G."/>
            <person name="Scheremetjew M."/>
            <person name="Finn R."/>
            <person name="Kale V."/>
            <person name="Holt S."/>
            <person name="Cochrane G."/>
            <person name="Meng A."/>
            <person name="Brown T."/>
            <person name="Cohen L."/>
        </authorList>
    </citation>
    <scope>NUCLEOTIDE SEQUENCE</scope>
    <source>
        <strain evidence="4">MM31A-1</strain>
    </source>
</reference>
<dbReference type="GO" id="GO:0005634">
    <property type="term" value="C:nucleus"/>
    <property type="evidence" value="ECO:0007669"/>
    <property type="project" value="TreeGrafter"/>
</dbReference>
<feature type="region of interest" description="Disordered" evidence="1">
    <location>
        <begin position="1"/>
        <end position="62"/>
    </location>
</feature>
<dbReference type="SUPFAM" id="SSF52768">
    <property type="entry name" value="Arginase/deacetylase"/>
    <property type="match status" value="1"/>
</dbReference>
<dbReference type="Pfam" id="PF00850">
    <property type="entry name" value="Hist_deacetyl"/>
    <property type="match status" value="1"/>
</dbReference>
<organism evidence="4">
    <name type="scientific">Chaetoceros debilis</name>
    <dbReference type="NCBI Taxonomy" id="122233"/>
    <lineage>
        <taxon>Eukaryota</taxon>
        <taxon>Sar</taxon>
        <taxon>Stramenopiles</taxon>
        <taxon>Ochrophyta</taxon>
        <taxon>Bacillariophyta</taxon>
        <taxon>Coscinodiscophyceae</taxon>
        <taxon>Chaetocerotophycidae</taxon>
        <taxon>Chaetocerotales</taxon>
        <taxon>Chaetocerotaceae</taxon>
        <taxon>Chaetoceros</taxon>
    </lineage>
</organism>
<sequence length="312" mass="35285">MTMTPEKKRSTGYKRKLPDSLTPLRCGSSTDNRNPSLQGRKIQHYPQRQQLSRPQQKRQRQRQVVVLLQSAQHTNLIHSTMKHIHQDRDILLSSLLYCCGFIRQTPSFFRVVSPKNASRQQLELFHDKDYLDLIEFDCHKNTNTCKNTTTNTKTENEVISISNELLRSDTDTHTHMEVYDSFGNDSFGICNDNDGIGAAAAKSIYSKDERADKAYTDILDVYGLTDDCPIPILPSAREELWKYCRSIAGASLHASQLVLNENEHIGNKRNSNSNGSGSTIEITEEVDVAINWSGGRHHAHSDKAGGFCYVNE</sequence>
<evidence type="ECO:0000313" key="3">
    <source>
        <dbReference type="EMBL" id="CAE0469222.1"/>
    </source>
</evidence>
<dbReference type="Gene3D" id="3.40.800.20">
    <property type="entry name" value="Histone deacetylase domain"/>
    <property type="match status" value="1"/>
</dbReference>
<dbReference type="InterPro" id="IPR037138">
    <property type="entry name" value="His_deacetylse_dom_sf"/>
</dbReference>
<dbReference type="EMBL" id="HBIO01018326">
    <property type="protein sequence ID" value="CAE0469222.1"/>
    <property type="molecule type" value="Transcribed_RNA"/>
</dbReference>
<evidence type="ECO:0000313" key="4">
    <source>
        <dbReference type="EMBL" id="CAE0469226.1"/>
    </source>
</evidence>
<evidence type="ECO:0000259" key="2">
    <source>
        <dbReference type="Pfam" id="PF00850"/>
    </source>
</evidence>
<dbReference type="PANTHER" id="PTHR10625:SF10">
    <property type="entry name" value="HISTONE DEACETYLASE HDAC1"/>
    <property type="match status" value="1"/>
</dbReference>
<dbReference type="GO" id="GO:0004407">
    <property type="term" value="F:histone deacetylase activity"/>
    <property type="evidence" value="ECO:0007669"/>
    <property type="project" value="TreeGrafter"/>
</dbReference>
<gene>
    <name evidence="3" type="ORF">CDEB00056_LOCUS14075</name>
    <name evidence="4" type="ORF">CDEB00056_LOCUS14079</name>
</gene>
<dbReference type="EMBL" id="HBIO01018335">
    <property type="protein sequence ID" value="CAE0469226.1"/>
    <property type="molecule type" value="Transcribed_RNA"/>
</dbReference>
<dbReference type="PANTHER" id="PTHR10625">
    <property type="entry name" value="HISTONE DEACETYLASE HDAC1-RELATED"/>
    <property type="match status" value="1"/>
</dbReference>
<feature type="domain" description="Histone deacetylase" evidence="2">
    <location>
        <begin position="110"/>
        <end position="312"/>
    </location>
</feature>
<dbReference type="GO" id="GO:0040029">
    <property type="term" value="P:epigenetic regulation of gene expression"/>
    <property type="evidence" value="ECO:0007669"/>
    <property type="project" value="TreeGrafter"/>
</dbReference>
<accession>A0A6S8W3P9</accession>
<feature type="compositionally biased region" description="Polar residues" evidence="1">
    <location>
        <begin position="27"/>
        <end position="37"/>
    </location>
</feature>
<dbReference type="AlphaFoldDB" id="A0A6S8W3P9"/>
<protein>
    <recommendedName>
        <fullName evidence="2">Histone deacetylase domain-containing protein</fullName>
    </recommendedName>
</protein>
<dbReference type="InterPro" id="IPR023696">
    <property type="entry name" value="Ureohydrolase_dom_sf"/>
</dbReference>
<name>A0A6S8W3P9_9STRA</name>
<dbReference type="InterPro" id="IPR023801">
    <property type="entry name" value="His_deacetylse_dom"/>
</dbReference>